<comment type="caution">
    <text evidence="1">The sequence shown here is derived from an EMBL/GenBank/DDBJ whole genome shotgun (WGS) entry which is preliminary data.</text>
</comment>
<dbReference type="Proteomes" id="UP001139365">
    <property type="component" value="Unassembled WGS sequence"/>
</dbReference>
<reference evidence="1 2" key="1">
    <citation type="submission" date="2022-03" db="EMBL/GenBank/DDBJ databases">
        <title>Metagenome-assembled genomes from swine fecal metagenomes.</title>
        <authorList>
            <person name="Holman D.B."/>
            <person name="Kommadath A."/>
        </authorList>
    </citation>
    <scope>NUCLEOTIDE SEQUENCE [LARGE SCALE GENOMIC DNA]</scope>
    <source>
        <strain evidence="1">SUG147</strain>
    </source>
</reference>
<sequence length="121" mass="12947">MTAADTKGLEIPDCVIPLCINGKEFRLYATSGLSDTLVALAEEAVRLSVLTKDGNRSSVTVKFLERAIDGILGDGAVDGIFGEREPDICGLCDIVTYIAAEFADYGKMRLDRMARIGGDAE</sequence>
<dbReference type="AlphaFoldDB" id="A0AAE3K4S1"/>
<accession>A0AAE3K4S1</accession>
<evidence type="ECO:0000313" key="1">
    <source>
        <dbReference type="EMBL" id="MCI5756573.1"/>
    </source>
</evidence>
<proteinExistence type="predicted"/>
<name>A0AAE3K4S1_9BACT</name>
<dbReference type="EMBL" id="JALEMU010000162">
    <property type="protein sequence ID" value="MCI5756573.1"/>
    <property type="molecule type" value="Genomic_DNA"/>
</dbReference>
<evidence type="ECO:0000313" key="2">
    <source>
        <dbReference type="Proteomes" id="UP001139365"/>
    </source>
</evidence>
<organism evidence="1 2">
    <name type="scientific">Candidatus Colimorpha enterica</name>
    <dbReference type="NCBI Taxonomy" id="3083063"/>
    <lineage>
        <taxon>Bacteria</taxon>
        <taxon>Pseudomonadati</taxon>
        <taxon>Bacteroidota</taxon>
        <taxon>Bacteroidia</taxon>
        <taxon>Bacteroidales</taxon>
        <taxon>Candidatus Colimorpha</taxon>
    </lineage>
</organism>
<protein>
    <submittedName>
        <fullName evidence="1">Uncharacterized protein</fullName>
    </submittedName>
</protein>
<gene>
    <name evidence="1" type="ORF">MR241_09815</name>
</gene>